<gene>
    <name evidence="7" type="ORF">ASCRUDRAFT_77719</name>
</gene>
<dbReference type="Proteomes" id="UP000095038">
    <property type="component" value="Unassembled WGS sequence"/>
</dbReference>
<dbReference type="GO" id="GO:2001158">
    <property type="term" value="P:positive regulation of L-proline catabolic process to L-glutamate"/>
    <property type="evidence" value="ECO:0007669"/>
    <property type="project" value="EnsemblFungi"/>
</dbReference>
<dbReference type="InterPro" id="IPR007219">
    <property type="entry name" value="XnlR_reg_dom"/>
</dbReference>
<keyword evidence="1" id="KW-0862">Zinc</keyword>
<name>A0A1D2VAU8_9ASCO</name>
<proteinExistence type="predicted"/>
<evidence type="ECO:0000259" key="6">
    <source>
        <dbReference type="SMART" id="SM00906"/>
    </source>
</evidence>
<keyword evidence="2" id="KW-0805">Transcription regulation</keyword>
<evidence type="ECO:0000313" key="7">
    <source>
        <dbReference type="EMBL" id="ODV58719.1"/>
    </source>
</evidence>
<accession>A0A1D2VAU8</accession>
<dbReference type="STRING" id="1344418.A0A1D2VAU8"/>
<evidence type="ECO:0000256" key="2">
    <source>
        <dbReference type="ARBA" id="ARBA00023015"/>
    </source>
</evidence>
<feature type="region of interest" description="Disordered" evidence="5">
    <location>
        <begin position="623"/>
        <end position="642"/>
    </location>
</feature>
<evidence type="ECO:0000313" key="8">
    <source>
        <dbReference type="Proteomes" id="UP000095038"/>
    </source>
</evidence>
<dbReference type="GO" id="GO:0006351">
    <property type="term" value="P:DNA-templated transcription"/>
    <property type="evidence" value="ECO:0007669"/>
    <property type="project" value="InterPro"/>
</dbReference>
<keyword evidence="4" id="KW-0539">Nucleus</keyword>
<dbReference type="GO" id="GO:0001228">
    <property type="term" value="F:DNA-binding transcription activator activity, RNA polymerase II-specific"/>
    <property type="evidence" value="ECO:0007669"/>
    <property type="project" value="EnsemblFungi"/>
</dbReference>
<protein>
    <recommendedName>
        <fullName evidence="6">Xylanolytic transcriptional activator regulatory domain-containing protein</fullName>
    </recommendedName>
</protein>
<evidence type="ECO:0000256" key="5">
    <source>
        <dbReference type="SAM" id="MobiDB-lite"/>
    </source>
</evidence>
<dbReference type="GO" id="GO:0000972">
    <property type="term" value="P:transcription-dependent tethering of RNA polymerase II gene DNA at nuclear periphery"/>
    <property type="evidence" value="ECO:0007669"/>
    <property type="project" value="EnsemblFungi"/>
</dbReference>
<sequence>MNSNKSSPKLPGSGFFNQASKLFSGLFESSNIDHCAKEGGVEVMLLYAFYLQVADCTVSSYFYFGLALRSALILGMHVDAEKNTLTRFELEHRRRLWWTVYMFERMLSSKVGLPLSLTDDSISVELPNDFNMSNPPLGCEHYIFPEAEYIKNCVLITQINSKILSNLYQKPPTKNILPILLELIEDLLNWEKNLPNFLKPDFQKSDKILKISRLITNLFTEYFQGINLAVRPLLFHFTNKQLRKNQNKNIYIDLTFFSKPILNLLNSSFQASINTIRSLWSLMPENMIALFGYMDREYLFTSSATLILFNAAFGVHKATFEHLDHALIIFTKMRNLGNHPANLRRCQLLKLLKVLDFNGVMHDLIVKHDDDIEMNNFFNDVDRLSSAQDSLIKDSNINSDINQNPNENNQDNQDIQNFNQNFSQNVSPSLDQNVNQNVHQNMNQNYLYDQNLFQDQNQNQNHSSNVPYQLSKGKQRENINGTSHNFTDHQFNSKLSYKKSQLMQQSYSMMEDTLPMNFPSYSTAVDSNRIYRGSNLSSVRSTTPTLTDSNMLHNFSHQNPFESFHIFSTSNANTENNKNSDFNTNTGNVNIIAHNNIDTINNATASFNKRRFSNSVSDLINLGSKKRRSSNSSSKSSSSNSRLEAFLQPPLVSPDSLKILLKNCEASESENALWNEITDEAMWLGDFSEEFNKFVG</sequence>
<dbReference type="InterPro" id="IPR051127">
    <property type="entry name" value="Fungal_SecMet_Regulators"/>
</dbReference>
<dbReference type="GeneID" id="30967613"/>
<dbReference type="CDD" id="cd12148">
    <property type="entry name" value="fungal_TF_MHR"/>
    <property type="match status" value="1"/>
</dbReference>
<evidence type="ECO:0000256" key="3">
    <source>
        <dbReference type="ARBA" id="ARBA00023163"/>
    </source>
</evidence>
<dbReference type="InParanoid" id="A0A1D2VAU8"/>
<dbReference type="OrthoDB" id="2110361at2759"/>
<dbReference type="AlphaFoldDB" id="A0A1D2VAU8"/>
<dbReference type="PANTHER" id="PTHR47424">
    <property type="entry name" value="REGULATORY PROTEIN GAL4"/>
    <property type="match status" value="1"/>
</dbReference>
<organism evidence="7 8">
    <name type="scientific">Ascoidea rubescens DSM 1968</name>
    <dbReference type="NCBI Taxonomy" id="1344418"/>
    <lineage>
        <taxon>Eukaryota</taxon>
        <taxon>Fungi</taxon>
        <taxon>Dikarya</taxon>
        <taxon>Ascomycota</taxon>
        <taxon>Saccharomycotina</taxon>
        <taxon>Saccharomycetes</taxon>
        <taxon>Ascoideaceae</taxon>
        <taxon>Ascoidea</taxon>
    </lineage>
</organism>
<dbReference type="SMART" id="SM00906">
    <property type="entry name" value="Fungal_trans"/>
    <property type="match status" value="1"/>
</dbReference>
<dbReference type="EMBL" id="KV454490">
    <property type="protein sequence ID" value="ODV58719.1"/>
    <property type="molecule type" value="Genomic_DNA"/>
</dbReference>
<evidence type="ECO:0000256" key="4">
    <source>
        <dbReference type="ARBA" id="ARBA00023242"/>
    </source>
</evidence>
<reference evidence="8" key="1">
    <citation type="submission" date="2016-05" db="EMBL/GenBank/DDBJ databases">
        <title>Comparative genomics of biotechnologically important yeasts.</title>
        <authorList>
            <consortium name="DOE Joint Genome Institute"/>
            <person name="Riley R."/>
            <person name="Haridas S."/>
            <person name="Wolfe K.H."/>
            <person name="Lopes M.R."/>
            <person name="Hittinger C.T."/>
            <person name="Goker M."/>
            <person name="Salamov A."/>
            <person name="Wisecaver J."/>
            <person name="Long T.M."/>
            <person name="Aerts A.L."/>
            <person name="Barry K."/>
            <person name="Choi C."/>
            <person name="Clum A."/>
            <person name="Coughlan A.Y."/>
            <person name="Deshpande S."/>
            <person name="Douglass A.P."/>
            <person name="Hanson S.J."/>
            <person name="Klenk H.-P."/>
            <person name="Labutti K."/>
            <person name="Lapidus A."/>
            <person name="Lindquist E."/>
            <person name="Lipzen A."/>
            <person name="Meier-Kolthoff J.P."/>
            <person name="Ohm R.A."/>
            <person name="Otillar R.P."/>
            <person name="Pangilinan J."/>
            <person name="Peng Y."/>
            <person name="Rokas A."/>
            <person name="Rosa C.A."/>
            <person name="Scheuner C."/>
            <person name="Sibirny A.A."/>
            <person name="Slot J.C."/>
            <person name="Stielow J.B."/>
            <person name="Sun H."/>
            <person name="Kurtzman C.P."/>
            <person name="Blackwell M."/>
            <person name="Grigoriev I.V."/>
            <person name="Jeffries T.W."/>
        </authorList>
    </citation>
    <scope>NUCLEOTIDE SEQUENCE [LARGE SCALE GENOMIC DNA]</scope>
    <source>
        <strain evidence="8">DSM 1968</strain>
    </source>
</reference>
<keyword evidence="3" id="KW-0804">Transcription</keyword>
<dbReference type="RefSeq" id="XP_020045026.1">
    <property type="nucleotide sequence ID" value="XM_020193977.1"/>
</dbReference>
<keyword evidence="8" id="KW-1185">Reference proteome</keyword>
<dbReference type="Pfam" id="PF04082">
    <property type="entry name" value="Fungal_trans"/>
    <property type="match status" value="1"/>
</dbReference>
<dbReference type="GO" id="GO:0008270">
    <property type="term" value="F:zinc ion binding"/>
    <property type="evidence" value="ECO:0007669"/>
    <property type="project" value="InterPro"/>
</dbReference>
<dbReference type="PANTHER" id="PTHR47424:SF6">
    <property type="entry name" value="PROLINE UTILIZATION TRANS-ACTIVATOR"/>
    <property type="match status" value="1"/>
</dbReference>
<dbReference type="GO" id="GO:0000978">
    <property type="term" value="F:RNA polymerase II cis-regulatory region sequence-specific DNA binding"/>
    <property type="evidence" value="ECO:0007669"/>
    <property type="project" value="EnsemblFungi"/>
</dbReference>
<feature type="domain" description="Xylanolytic transcriptional activator regulatory" evidence="6">
    <location>
        <begin position="60"/>
        <end position="133"/>
    </location>
</feature>
<feature type="compositionally biased region" description="Low complexity" evidence="5">
    <location>
        <begin position="630"/>
        <end position="642"/>
    </location>
</feature>
<evidence type="ECO:0000256" key="1">
    <source>
        <dbReference type="ARBA" id="ARBA00022833"/>
    </source>
</evidence>